<dbReference type="Gene3D" id="1.10.720.40">
    <property type="match status" value="1"/>
</dbReference>
<dbReference type="FunFam" id="1.10.720.40:FF:000001">
    <property type="entry name" value="LEM domain containing 2, isoform CRA_a"/>
    <property type="match status" value="1"/>
</dbReference>
<dbReference type="SMART" id="SM00540">
    <property type="entry name" value="LEM"/>
    <property type="match status" value="1"/>
</dbReference>
<dbReference type="Proteomes" id="UP001187343">
    <property type="component" value="Unassembled WGS sequence"/>
</dbReference>
<dbReference type="PANTHER" id="PTHR12019">
    <property type="entry name" value="LAMINA-ASSOCIATED POLYPEPTIDE THYMOPOIETIN"/>
    <property type="match status" value="1"/>
</dbReference>
<dbReference type="InterPro" id="IPR011015">
    <property type="entry name" value="LEM/LEM-like_dom_sf"/>
</dbReference>
<reference evidence="1" key="1">
    <citation type="submission" date="2023-08" db="EMBL/GenBank/DDBJ databases">
        <title>Chromosome-level Genome Assembly of mud carp (Cirrhinus molitorella).</title>
        <authorList>
            <person name="Liu H."/>
        </authorList>
    </citation>
    <scope>NUCLEOTIDE SEQUENCE</scope>
    <source>
        <strain evidence="1">Prfri</strain>
        <tissue evidence="1">Muscle</tissue>
    </source>
</reference>
<organism evidence="1 2">
    <name type="scientific">Cirrhinus molitorella</name>
    <name type="common">mud carp</name>
    <dbReference type="NCBI Taxonomy" id="172907"/>
    <lineage>
        <taxon>Eukaryota</taxon>
        <taxon>Metazoa</taxon>
        <taxon>Chordata</taxon>
        <taxon>Craniata</taxon>
        <taxon>Vertebrata</taxon>
        <taxon>Euteleostomi</taxon>
        <taxon>Actinopterygii</taxon>
        <taxon>Neopterygii</taxon>
        <taxon>Teleostei</taxon>
        <taxon>Ostariophysi</taxon>
        <taxon>Cypriniformes</taxon>
        <taxon>Cyprinidae</taxon>
        <taxon>Labeoninae</taxon>
        <taxon>Labeonini</taxon>
        <taxon>Cirrhinus</taxon>
    </lineage>
</organism>
<gene>
    <name evidence="1" type="ORF">Q8A67_016524</name>
</gene>
<dbReference type="PROSITE" id="PS50954">
    <property type="entry name" value="LEM"/>
    <property type="match status" value="1"/>
</dbReference>
<dbReference type="InterPro" id="IPR051656">
    <property type="entry name" value="LEM_domain"/>
</dbReference>
<dbReference type="AlphaFoldDB" id="A0AA88PI82"/>
<dbReference type="Pfam" id="PF03020">
    <property type="entry name" value="LEM"/>
    <property type="match status" value="1"/>
</dbReference>
<dbReference type="InterPro" id="IPR003887">
    <property type="entry name" value="LEM_dom"/>
</dbReference>
<sequence>MSSLTGKSDKEISQLLDEYGIKHGPIVESTRKLYEKKLIEAMSKKMKPSSSDRTYYREEQEEVEYITYHQPPQMTRFDGFGDVTRRSKVTDADFAHDIRRSKLTDNRDDDIGYTNEPIISPTRTSYQSSSRLGSSVPKPMQRGSSSPESSKSGGVPGWLRVLVFIIIAVFLYYVYTCMEPAEETPFKNIQ</sequence>
<evidence type="ECO:0000313" key="2">
    <source>
        <dbReference type="Proteomes" id="UP001187343"/>
    </source>
</evidence>
<dbReference type="EMBL" id="JAUYZG010000016">
    <property type="protein sequence ID" value="KAK2885687.1"/>
    <property type="molecule type" value="Genomic_DNA"/>
</dbReference>
<protein>
    <submittedName>
        <fullName evidence="1">Uncharacterized protein</fullName>
    </submittedName>
</protein>
<proteinExistence type="predicted"/>
<evidence type="ECO:0000313" key="1">
    <source>
        <dbReference type="EMBL" id="KAK2885687.1"/>
    </source>
</evidence>
<name>A0AA88PI82_9TELE</name>
<comment type="caution">
    <text evidence="1">The sequence shown here is derived from an EMBL/GenBank/DDBJ whole genome shotgun (WGS) entry which is preliminary data.</text>
</comment>
<accession>A0AA88PI82</accession>
<keyword evidence="2" id="KW-1185">Reference proteome</keyword>
<dbReference type="PANTHER" id="PTHR12019:SF5">
    <property type="entry name" value="EMERIN (EMERY-DREIFUSS MUSCULAR DYSTROPHY)"/>
    <property type="match status" value="1"/>
</dbReference>
<dbReference type="SUPFAM" id="SSF63451">
    <property type="entry name" value="LEM domain"/>
    <property type="match status" value="1"/>
</dbReference>